<proteinExistence type="inferred from homology"/>
<dbReference type="InterPro" id="IPR036291">
    <property type="entry name" value="NAD(P)-bd_dom_sf"/>
</dbReference>
<name>A0A382B8T5_9ZZZZ</name>
<dbReference type="PANTHER" id="PTHR43318">
    <property type="entry name" value="UDP-N-ACETYLGLUCOSAMINE 4,6-DEHYDRATASE"/>
    <property type="match status" value="1"/>
</dbReference>
<evidence type="ECO:0000313" key="3">
    <source>
        <dbReference type="EMBL" id="SVB09637.1"/>
    </source>
</evidence>
<dbReference type="Gene3D" id="3.40.50.720">
    <property type="entry name" value="NAD(P)-binding Rossmann-like Domain"/>
    <property type="match status" value="1"/>
</dbReference>
<organism evidence="3">
    <name type="scientific">marine metagenome</name>
    <dbReference type="NCBI Taxonomy" id="408172"/>
    <lineage>
        <taxon>unclassified sequences</taxon>
        <taxon>metagenomes</taxon>
        <taxon>ecological metagenomes</taxon>
    </lineage>
</organism>
<dbReference type="PANTHER" id="PTHR43318:SF2">
    <property type="entry name" value="UDP-N-ACETYLGLUCOSAMINE 4,6-DEHYDRATASE (INVERTING)"/>
    <property type="match status" value="1"/>
</dbReference>
<dbReference type="EMBL" id="UINC01028520">
    <property type="protein sequence ID" value="SVB09637.1"/>
    <property type="molecule type" value="Genomic_DNA"/>
</dbReference>
<reference evidence="3" key="1">
    <citation type="submission" date="2018-05" db="EMBL/GenBank/DDBJ databases">
        <authorList>
            <person name="Lanie J.A."/>
            <person name="Ng W.-L."/>
            <person name="Kazmierczak K.M."/>
            <person name="Andrzejewski T.M."/>
            <person name="Davidsen T.M."/>
            <person name="Wayne K.J."/>
            <person name="Tettelin H."/>
            <person name="Glass J.I."/>
            <person name="Rusch D."/>
            <person name="Podicherti R."/>
            <person name="Tsui H.-C.T."/>
            <person name="Winkler M.E."/>
        </authorList>
    </citation>
    <scope>NUCLEOTIDE SEQUENCE</scope>
</reference>
<protein>
    <recommendedName>
        <fullName evidence="2">Polysaccharide biosynthesis protein CapD-like domain-containing protein</fullName>
    </recommendedName>
</protein>
<gene>
    <name evidence="3" type="ORF">METZ01_LOCUS162491</name>
</gene>
<dbReference type="InterPro" id="IPR003869">
    <property type="entry name" value="Polysac_CapD-like"/>
</dbReference>
<dbReference type="SUPFAM" id="SSF51735">
    <property type="entry name" value="NAD(P)-binding Rossmann-fold domains"/>
    <property type="match status" value="1"/>
</dbReference>
<feature type="non-terminal residue" evidence="3">
    <location>
        <position position="149"/>
    </location>
</feature>
<evidence type="ECO:0000256" key="1">
    <source>
        <dbReference type="ARBA" id="ARBA00007430"/>
    </source>
</evidence>
<dbReference type="AlphaFoldDB" id="A0A382B8T5"/>
<dbReference type="InterPro" id="IPR051203">
    <property type="entry name" value="Polysaccharide_Synthase-Rel"/>
</dbReference>
<comment type="similarity">
    <text evidence="1">Belongs to the polysaccharide synthase family.</text>
</comment>
<accession>A0A382B8T5</accession>
<dbReference type="Pfam" id="PF02719">
    <property type="entry name" value="Polysacc_synt_2"/>
    <property type="match status" value="1"/>
</dbReference>
<evidence type="ECO:0000259" key="2">
    <source>
        <dbReference type="Pfam" id="PF02719"/>
    </source>
</evidence>
<sequence>MDVDAKLPVGLFEGKTILVTGGTGSFGGYFIDYLLDKKFKEIRVFSRDELKQDNMRLRLQNSKIKFYIGDVRDRSSVDDAMSGVDYVFHAAALKQVPACEFFPKQAMQTNVIGSQNVIESAISRGVSKVVSLSTDKAVYPVNALGITKA</sequence>
<feature type="domain" description="Polysaccharide biosynthesis protein CapD-like" evidence="2">
    <location>
        <begin position="17"/>
        <end position="149"/>
    </location>
</feature>